<evidence type="ECO:0000259" key="5">
    <source>
        <dbReference type="Pfam" id="PF10502"/>
    </source>
</evidence>
<reference evidence="6" key="1">
    <citation type="submission" date="2012-01" db="EMBL/GenBank/DDBJ databases">
        <title>The Genome Sequence of Treponema denticola H-22.</title>
        <authorList>
            <consortium name="The Broad Institute Genome Sequencing Platform"/>
            <person name="Earl A."/>
            <person name="Ward D."/>
            <person name="Feldgarden M."/>
            <person name="Gevers D."/>
            <person name="Blanton J.M."/>
            <person name="Fenno C.J."/>
            <person name="Baranova O.V."/>
            <person name="Mathney J."/>
            <person name="Dewhirst F.E."/>
            <person name="Izard J."/>
            <person name="Young S.K."/>
            <person name="Zeng Q."/>
            <person name="Gargeya S."/>
            <person name="Fitzgerald M."/>
            <person name="Haas B."/>
            <person name="Abouelleil A."/>
            <person name="Alvarado L."/>
            <person name="Arachchi H.M."/>
            <person name="Berlin A."/>
            <person name="Chapman S.B."/>
            <person name="Gearin G."/>
            <person name="Goldberg J."/>
            <person name="Griggs A."/>
            <person name="Gujja S."/>
            <person name="Hansen M."/>
            <person name="Heiman D."/>
            <person name="Howarth C."/>
            <person name="Larimer J."/>
            <person name="Lui A."/>
            <person name="MacDonald P.J.P."/>
            <person name="McCowen C."/>
            <person name="Montmayeur A."/>
            <person name="Murphy C."/>
            <person name="Neiman D."/>
            <person name="Pearson M."/>
            <person name="Priest M."/>
            <person name="Roberts A."/>
            <person name="Saif S."/>
            <person name="Shea T."/>
            <person name="Sisk P."/>
            <person name="Stolte C."/>
            <person name="Sykes S."/>
            <person name="Wortman J."/>
            <person name="Nusbaum C."/>
            <person name="Birren B."/>
        </authorList>
    </citation>
    <scope>NUCLEOTIDE SEQUENCE [LARGE SCALE GENOMIC DNA]</scope>
    <source>
        <strain evidence="6">H-22</strain>
    </source>
</reference>
<comment type="subcellular location">
    <subcellularLocation>
        <location evidence="4">Membrane</location>
        <topology evidence="4">Single-pass type II membrane protein</topology>
    </subcellularLocation>
</comment>
<dbReference type="PRINTS" id="PR00727">
    <property type="entry name" value="LEADERPTASE"/>
</dbReference>
<dbReference type="RefSeq" id="WP_002683826.1">
    <property type="nucleotide sequence ID" value="NZ_CM001795.1"/>
</dbReference>
<dbReference type="InterPro" id="IPR019533">
    <property type="entry name" value="Peptidase_S26"/>
</dbReference>
<dbReference type="GO" id="GO:0009003">
    <property type="term" value="F:signal peptidase activity"/>
    <property type="evidence" value="ECO:0007669"/>
    <property type="project" value="UniProtKB-EC"/>
</dbReference>
<comment type="caution">
    <text evidence="6">The sequence shown here is derived from an EMBL/GenBank/DDBJ whole genome shotgun (WGS) entry which is preliminary data.</text>
</comment>
<name>A0A0E2EIA2_TREDN</name>
<evidence type="ECO:0000256" key="2">
    <source>
        <dbReference type="ARBA" id="ARBA00019232"/>
    </source>
</evidence>
<dbReference type="EMBL" id="AGDV01000009">
    <property type="protein sequence ID" value="EMB34173.1"/>
    <property type="molecule type" value="Genomic_DNA"/>
</dbReference>
<keyword evidence="4" id="KW-0472">Membrane</keyword>
<comment type="similarity">
    <text evidence="1 4">Belongs to the peptidase S26 family.</text>
</comment>
<comment type="catalytic activity">
    <reaction evidence="4">
        <text>Cleavage of hydrophobic, N-terminal signal or leader sequences from secreted and periplasmic proteins.</text>
        <dbReference type="EC" id="3.4.21.89"/>
    </reaction>
</comment>
<feature type="transmembrane region" description="Helical" evidence="4">
    <location>
        <begin position="67"/>
        <end position="84"/>
    </location>
</feature>
<proteinExistence type="inferred from homology"/>
<feature type="active site" evidence="3">
    <location>
        <position position="259"/>
    </location>
</feature>
<keyword evidence="4" id="KW-0645">Protease</keyword>
<dbReference type="PANTHER" id="PTHR43390:SF1">
    <property type="entry name" value="CHLOROPLAST PROCESSING PEPTIDASE"/>
    <property type="match status" value="1"/>
</dbReference>
<keyword evidence="4" id="KW-1133">Transmembrane helix</keyword>
<dbReference type="Gene3D" id="2.10.109.10">
    <property type="entry name" value="Umud Fragment, subunit A"/>
    <property type="match status" value="1"/>
</dbReference>
<feature type="transmembrane region" description="Helical" evidence="4">
    <location>
        <begin position="139"/>
        <end position="165"/>
    </location>
</feature>
<evidence type="ECO:0000256" key="4">
    <source>
        <dbReference type="RuleBase" id="RU362042"/>
    </source>
</evidence>
<evidence type="ECO:0000256" key="3">
    <source>
        <dbReference type="PIRSR" id="PIRSR600223-1"/>
    </source>
</evidence>
<protein>
    <recommendedName>
        <fullName evidence="2 4">Signal peptidase I</fullName>
        <ecNumber evidence="4">3.4.21.89</ecNumber>
    </recommendedName>
</protein>
<accession>A0A0E2EIA2</accession>
<dbReference type="GO" id="GO:0006465">
    <property type="term" value="P:signal peptide processing"/>
    <property type="evidence" value="ECO:0007669"/>
    <property type="project" value="InterPro"/>
</dbReference>
<evidence type="ECO:0000313" key="6">
    <source>
        <dbReference type="EMBL" id="EMB34173.1"/>
    </source>
</evidence>
<dbReference type="Pfam" id="PF10502">
    <property type="entry name" value="Peptidase_S26"/>
    <property type="match status" value="2"/>
</dbReference>
<feature type="active site" evidence="3">
    <location>
        <position position="170"/>
    </location>
</feature>
<sequence>MSILFYAEPVLSFLFSILLIIKNASSLAVIAVVLGAAYSLWTAFCIFSFFKKKTVRDMFVMRKTMEYVPYIFMACFIISRAVQAEQDRSVLDAILAVYWFALVIYNRILLFRLKDKRLPKYFPELPAIPKKKRSLISEILDWVDSILQAACVVLLFTVFVLQLYVIPSESMVQQFMIGDRVAGFKVAAGPTFPLSSFRFPQIYNYKRGDVVIIRNPHYEDDPNNELKFFTSQLVQYLTLTMVNINKDENGKIKADPLVKRIVGLSGEKLMLVDGVLYIKKAGEKDFKALDESAYAVWDLSKLPQSSLKYVKDVKMNTEDLNRLQSVEAWRAKVDFDEAEKEALALIKKMKEIKAKPDKVFSAKDFLNKGQYLVIQMARDNEAIASKILTTDGGLMWFENFLTSWKKSAEKNSYNLYEMRNAQLNVLIKLGFGKLLVRNAELYKANVSDAVFSSDAERQAIINELGEYLYYLALSSQRNMDEFPKGEEEYIPENCYFMMGDNRFNSTDMRHEYQYHLEALNKDDAMSMMFVTNVAPRYIHSSRMLGTVNLILFPRARFGLVR</sequence>
<dbReference type="CDD" id="cd06530">
    <property type="entry name" value="S26_SPase_I"/>
    <property type="match status" value="1"/>
</dbReference>
<dbReference type="InterPro" id="IPR036286">
    <property type="entry name" value="LexA/Signal_pep-like_sf"/>
</dbReference>
<dbReference type="PANTHER" id="PTHR43390">
    <property type="entry name" value="SIGNAL PEPTIDASE I"/>
    <property type="match status" value="1"/>
</dbReference>
<dbReference type="Proteomes" id="UP000011705">
    <property type="component" value="Chromosome"/>
</dbReference>
<dbReference type="EC" id="3.4.21.89" evidence="4"/>
<keyword evidence="4" id="KW-0378">Hydrolase</keyword>
<comment type="caution">
    <text evidence="4">Lacks conserved residue(s) required for the propagation of feature annotation.</text>
</comment>
<feature type="domain" description="Peptidase S26" evidence="5">
    <location>
        <begin position="475"/>
        <end position="510"/>
    </location>
</feature>
<feature type="transmembrane region" description="Helical" evidence="4">
    <location>
        <begin position="27"/>
        <end position="47"/>
    </location>
</feature>
<feature type="transmembrane region" description="Helical" evidence="4">
    <location>
        <begin position="90"/>
        <end position="110"/>
    </location>
</feature>
<feature type="transmembrane region" description="Helical" evidence="4">
    <location>
        <begin position="5"/>
        <end position="21"/>
    </location>
</feature>
<organism evidence="6">
    <name type="scientific">Treponema denticola H-22</name>
    <dbReference type="NCBI Taxonomy" id="999432"/>
    <lineage>
        <taxon>Bacteria</taxon>
        <taxon>Pseudomonadati</taxon>
        <taxon>Spirochaetota</taxon>
        <taxon>Spirochaetia</taxon>
        <taxon>Spirochaetales</taxon>
        <taxon>Treponemataceae</taxon>
        <taxon>Treponema</taxon>
    </lineage>
</organism>
<dbReference type="GO" id="GO:0016020">
    <property type="term" value="C:membrane"/>
    <property type="evidence" value="ECO:0007669"/>
    <property type="project" value="UniProtKB-SubCell"/>
</dbReference>
<keyword evidence="4" id="KW-0812">Transmembrane</keyword>
<feature type="domain" description="Peptidase S26" evidence="5">
    <location>
        <begin position="140"/>
        <end position="284"/>
    </location>
</feature>
<gene>
    <name evidence="6" type="ORF">HMPREF9726_00922</name>
</gene>
<dbReference type="InterPro" id="IPR000223">
    <property type="entry name" value="Pept_S26A_signal_pept_1"/>
</dbReference>
<dbReference type="AlphaFoldDB" id="A0A0E2EIA2"/>
<evidence type="ECO:0000256" key="1">
    <source>
        <dbReference type="ARBA" id="ARBA00009370"/>
    </source>
</evidence>
<dbReference type="NCBIfam" id="TIGR02227">
    <property type="entry name" value="sigpep_I_bact"/>
    <property type="match status" value="1"/>
</dbReference>
<dbReference type="PATRIC" id="fig|999432.5.peg.959"/>
<dbReference type="SUPFAM" id="SSF51306">
    <property type="entry name" value="LexA/Signal peptidase"/>
    <property type="match status" value="1"/>
</dbReference>
<dbReference type="HOGENOM" id="CLU_485649_0_0_12"/>
<dbReference type="GO" id="GO:0004252">
    <property type="term" value="F:serine-type endopeptidase activity"/>
    <property type="evidence" value="ECO:0007669"/>
    <property type="project" value="InterPro"/>
</dbReference>